<dbReference type="PANTHER" id="PTHR23419:SF8">
    <property type="entry name" value="FI09726P"/>
    <property type="match status" value="1"/>
</dbReference>
<name>A0ABR5Y3L7_9PROT</name>
<dbReference type="Pfam" id="PF03091">
    <property type="entry name" value="CutA1"/>
    <property type="match status" value="1"/>
</dbReference>
<dbReference type="Gene3D" id="3.30.70.120">
    <property type="match status" value="1"/>
</dbReference>
<comment type="similarity">
    <text evidence="1">Belongs to the CutA family.</text>
</comment>
<dbReference type="RefSeq" id="WP_063091968.1">
    <property type="nucleotide sequence ID" value="NZ_DFMA01000019.1"/>
</dbReference>
<dbReference type="PANTHER" id="PTHR23419">
    <property type="entry name" value="DIVALENT CATION TOLERANCE CUTA-RELATED"/>
    <property type="match status" value="1"/>
</dbReference>
<dbReference type="SUPFAM" id="SSF54913">
    <property type="entry name" value="GlnB-like"/>
    <property type="match status" value="1"/>
</dbReference>
<proteinExistence type="inferred from homology"/>
<protein>
    <submittedName>
        <fullName evidence="2">Cation tolerance protein CutA</fullName>
    </submittedName>
</protein>
<dbReference type="InterPro" id="IPR011322">
    <property type="entry name" value="N-reg_PII-like_a/b"/>
</dbReference>
<keyword evidence="3" id="KW-1185">Reference proteome</keyword>
<sequence length="118" mass="13026">MTSKSFDRSDMVFLYVTAPDMEVARLIAGGAVRERLAACANIMPQMTAIYEWDGDIEEENEIIVILKSTSAAATALSEWITDHHPYDVPCILEIPLGRGNEPYVDWLRGQVAGATIPN</sequence>
<evidence type="ECO:0000313" key="3">
    <source>
        <dbReference type="Proteomes" id="UP000076167"/>
    </source>
</evidence>
<dbReference type="InterPro" id="IPR004323">
    <property type="entry name" value="Ion_tolerance_CutA"/>
</dbReference>
<accession>A0ABR5Y3L7</accession>
<reference evidence="2 3" key="1">
    <citation type="submission" date="2015-12" db="EMBL/GenBank/DDBJ databases">
        <title>Genome sequence of Thalassospira xiamenensis MCCC 1A03005.</title>
        <authorList>
            <person name="Lu L."/>
            <person name="Lai Q."/>
            <person name="Shao Z."/>
            <person name="Qian P."/>
        </authorList>
    </citation>
    <scope>NUCLEOTIDE SEQUENCE [LARGE SCALE GENOMIC DNA]</scope>
    <source>
        <strain evidence="2 3">MCCC 1A03005</strain>
    </source>
</reference>
<dbReference type="Proteomes" id="UP000076167">
    <property type="component" value="Unassembled WGS sequence"/>
</dbReference>
<gene>
    <name evidence="2" type="ORF">AUP40_13965</name>
</gene>
<evidence type="ECO:0000313" key="2">
    <source>
        <dbReference type="EMBL" id="KZD05128.1"/>
    </source>
</evidence>
<comment type="caution">
    <text evidence="2">The sequence shown here is derived from an EMBL/GenBank/DDBJ whole genome shotgun (WGS) entry which is preliminary data.</text>
</comment>
<dbReference type="InterPro" id="IPR015867">
    <property type="entry name" value="N-reg_PII/ATP_PRibTrfase_C"/>
</dbReference>
<organism evidence="2 3">
    <name type="scientific">Thalassospira xiamenensis</name>
    <dbReference type="NCBI Taxonomy" id="220697"/>
    <lineage>
        <taxon>Bacteria</taxon>
        <taxon>Pseudomonadati</taxon>
        <taxon>Pseudomonadota</taxon>
        <taxon>Alphaproteobacteria</taxon>
        <taxon>Rhodospirillales</taxon>
        <taxon>Thalassospiraceae</taxon>
        <taxon>Thalassospira</taxon>
    </lineage>
</organism>
<evidence type="ECO:0000256" key="1">
    <source>
        <dbReference type="ARBA" id="ARBA00010169"/>
    </source>
</evidence>
<dbReference type="EMBL" id="LPXL01000015">
    <property type="protein sequence ID" value="KZD05128.1"/>
    <property type="molecule type" value="Genomic_DNA"/>
</dbReference>